<accession>A0A8J7MAH9</accession>
<dbReference type="InterPro" id="IPR042184">
    <property type="entry name" value="YqeY/Aim41_N"/>
</dbReference>
<dbReference type="InterPro" id="IPR023168">
    <property type="entry name" value="GatB_Yqey_C_2"/>
</dbReference>
<dbReference type="Gene3D" id="1.10.10.410">
    <property type="match status" value="1"/>
</dbReference>
<reference evidence="1" key="1">
    <citation type="submission" date="2020-12" db="EMBL/GenBank/DDBJ databases">
        <title>Bacterial taxonomy.</title>
        <authorList>
            <person name="Pan X."/>
        </authorList>
    </citation>
    <scope>NUCLEOTIDE SEQUENCE</scope>
    <source>
        <strain evidence="1">M0105</strain>
    </source>
</reference>
<proteinExistence type="predicted"/>
<dbReference type="PANTHER" id="PTHR28055:SF1">
    <property type="entry name" value="ALTERED INHERITANCE OF MITOCHONDRIA PROTEIN 41, MITOCHONDRIAL"/>
    <property type="match status" value="1"/>
</dbReference>
<protein>
    <submittedName>
        <fullName evidence="1">GatB/YqeY domain-containing protein</fullName>
    </submittedName>
</protein>
<dbReference type="Pfam" id="PF09424">
    <property type="entry name" value="YqeY"/>
    <property type="match status" value="1"/>
</dbReference>
<dbReference type="SUPFAM" id="SSF89095">
    <property type="entry name" value="GatB/YqeY motif"/>
    <property type="match status" value="1"/>
</dbReference>
<organism evidence="1 2">
    <name type="scientific">Thermohalobaculum xanthum</name>
    <dbReference type="NCBI Taxonomy" id="2753746"/>
    <lineage>
        <taxon>Bacteria</taxon>
        <taxon>Pseudomonadati</taxon>
        <taxon>Pseudomonadota</taxon>
        <taxon>Alphaproteobacteria</taxon>
        <taxon>Rhodobacterales</taxon>
        <taxon>Paracoccaceae</taxon>
        <taxon>Thermohalobaculum</taxon>
    </lineage>
</organism>
<sequence length="151" mass="16888">MIRDQIASALKDAEEAGNDVPCCTMRLMLAAIRDRDQALNSDDGGQRLDEPETIALLARMIAQREKSIEEYEQAGRMEEAERERDEIKIIRQFMPRPLTGQEYDAAIRGAIAETQASSIRDMGKVMGVLRSRYPGRIDFCDANARVKAALG</sequence>
<dbReference type="EMBL" id="JAEHHL010000010">
    <property type="protein sequence ID" value="MBK0400800.1"/>
    <property type="molecule type" value="Genomic_DNA"/>
</dbReference>
<dbReference type="PANTHER" id="PTHR28055">
    <property type="entry name" value="ALTERED INHERITANCE OF MITOCHONDRIA PROTEIN 41, MITOCHONDRIAL"/>
    <property type="match status" value="1"/>
</dbReference>
<dbReference type="AlphaFoldDB" id="A0A8J7MAH9"/>
<comment type="caution">
    <text evidence="1">The sequence shown here is derived from an EMBL/GenBank/DDBJ whole genome shotgun (WGS) entry which is preliminary data.</text>
</comment>
<dbReference type="Proteomes" id="UP000655420">
    <property type="component" value="Unassembled WGS sequence"/>
</dbReference>
<dbReference type="Gene3D" id="1.10.1510.10">
    <property type="entry name" value="Uncharacterised protein YqeY/AIM41 PF09424, N-terminal domain"/>
    <property type="match status" value="1"/>
</dbReference>
<dbReference type="GO" id="GO:0016884">
    <property type="term" value="F:carbon-nitrogen ligase activity, with glutamine as amido-N-donor"/>
    <property type="evidence" value="ECO:0007669"/>
    <property type="project" value="InterPro"/>
</dbReference>
<dbReference type="InterPro" id="IPR019004">
    <property type="entry name" value="YqeY/Aim41"/>
</dbReference>
<dbReference type="InterPro" id="IPR003789">
    <property type="entry name" value="Asn/Gln_tRNA_amidoTrase-B-like"/>
</dbReference>
<dbReference type="RefSeq" id="WP_200612331.1">
    <property type="nucleotide sequence ID" value="NZ_JAEHHL010000010.1"/>
</dbReference>
<evidence type="ECO:0000313" key="2">
    <source>
        <dbReference type="Proteomes" id="UP000655420"/>
    </source>
</evidence>
<gene>
    <name evidence="1" type="ORF">H0I76_16490</name>
</gene>
<keyword evidence="2" id="KW-1185">Reference proteome</keyword>
<name>A0A8J7MAH9_9RHOB</name>
<evidence type="ECO:0000313" key="1">
    <source>
        <dbReference type="EMBL" id="MBK0400800.1"/>
    </source>
</evidence>